<sequence>MLPGELVTVLDLLGFTWPQADEDKLEDCARAWRDFANEVEHVFADADRVARAVVAENHGASIAAFEDYWPRLGGGSGQLCEAADAARLVAEVLEGFADAVRVAKGLVLAQLGLAAASLAAGPLSAVAQQGFRLAIRKALDELLERVVKSLLPRLKSEVSEVFERILREPRKHLDDFATRLRASLQGMGGPPLALAGADNVPAGVLARQLDDLTHLQGGPGGPNLMAMLSGKGGGAKLEPVRIKIWYEEGWSKHEFRRKANALKRLGDEGKLFKAPNPVARDRRVTDQYRSDVIGRIRRQFKDRNPEFMNRLINRVTEKMSPDHVWELQLGGPDTADNLRFLSRDINEGIGLRQIRPQIRGLPDGTPIKIDVIGP</sequence>
<accession>A0A132MZ41</accession>
<dbReference type="EMBL" id="LAXD01000001">
    <property type="protein sequence ID" value="KWX02996.1"/>
    <property type="molecule type" value="Genomic_DNA"/>
</dbReference>
<dbReference type="Proteomes" id="UP000070188">
    <property type="component" value="Unassembled WGS sequence"/>
</dbReference>
<dbReference type="PATRIC" id="fig|1469144.10.peg.4335"/>
<evidence type="ECO:0000313" key="3">
    <source>
        <dbReference type="Proteomes" id="UP000070188"/>
    </source>
</evidence>
<dbReference type="InterPro" id="IPR057746">
    <property type="entry name" value="CpnT-like_N"/>
</dbReference>
<feature type="domain" description="Outer membrane channel protein CpnT-like N-terminal" evidence="1">
    <location>
        <begin position="15"/>
        <end position="128"/>
    </location>
</feature>
<organism evidence="2 3">
    <name type="scientific">Carbonactinospora thermoautotrophica</name>
    <dbReference type="NCBI Taxonomy" id="1469144"/>
    <lineage>
        <taxon>Bacteria</taxon>
        <taxon>Bacillati</taxon>
        <taxon>Actinomycetota</taxon>
        <taxon>Actinomycetes</taxon>
        <taxon>Kitasatosporales</taxon>
        <taxon>Carbonactinosporaceae</taxon>
        <taxon>Carbonactinospora</taxon>
    </lineage>
</organism>
<dbReference type="Pfam" id="PF25547">
    <property type="entry name" value="WXG100_2"/>
    <property type="match status" value="1"/>
</dbReference>
<keyword evidence="3" id="KW-1185">Reference proteome</keyword>
<dbReference type="STRING" id="1469144.LI90_4045"/>
<evidence type="ECO:0000313" key="2">
    <source>
        <dbReference type="EMBL" id="KWX02996.1"/>
    </source>
</evidence>
<gene>
    <name evidence="2" type="ORF">LI90_4045</name>
</gene>
<evidence type="ECO:0000259" key="1">
    <source>
        <dbReference type="Pfam" id="PF25547"/>
    </source>
</evidence>
<proteinExistence type="predicted"/>
<dbReference type="AlphaFoldDB" id="A0A132MZ41"/>
<comment type="caution">
    <text evidence="2">The sequence shown here is derived from an EMBL/GenBank/DDBJ whole genome shotgun (WGS) entry which is preliminary data.</text>
</comment>
<reference evidence="3" key="1">
    <citation type="submission" date="2015-04" db="EMBL/GenBank/DDBJ databases">
        <title>Physiological reanalysis, assessment of diazotrophy, and genome sequences of multiple isolates of Streptomyces thermoautotrophicus.</title>
        <authorList>
            <person name="MacKellar D.C."/>
            <person name="Lieber L."/>
            <person name="Norman J."/>
            <person name="Bolger A."/>
            <person name="Tobin C."/>
            <person name="Murray J.W."/>
            <person name="Chang R."/>
            <person name="Ford T."/>
            <person name="Nguyen P.Q."/>
            <person name="Woodward J."/>
            <person name="Permingeat H."/>
            <person name="Joshi N.S."/>
            <person name="Silver P.A."/>
            <person name="Usadel B."/>
            <person name="Rutherford A.W."/>
            <person name="Friesen M."/>
            <person name="Prell J."/>
        </authorList>
    </citation>
    <scope>NUCLEOTIDE SEQUENCE [LARGE SCALE GENOMIC DNA]</scope>
    <source>
        <strain evidence="3">H1</strain>
    </source>
</reference>
<protein>
    <recommendedName>
        <fullName evidence="1">Outer membrane channel protein CpnT-like N-terminal domain-containing protein</fullName>
    </recommendedName>
</protein>
<name>A0A132MZ41_9ACTN</name>